<dbReference type="EMBL" id="BSVB01000001">
    <property type="protein sequence ID" value="GMA93510.1"/>
    <property type="molecule type" value="Genomic_DNA"/>
</dbReference>
<feature type="transmembrane region" description="Helical" evidence="1">
    <location>
        <begin position="435"/>
        <end position="455"/>
    </location>
</feature>
<accession>A0ABQ6JYW8</accession>
<feature type="domain" description="DUF2207" evidence="3">
    <location>
        <begin position="59"/>
        <end position="230"/>
    </location>
</feature>
<sequence>MRAIPRHRATRLLLAAVALGLTAGGIALDASPAHADDTALTFASFHADYTLGLDAAGHSTLAVTETIVADFPTADLNHGILRAVPSYDETTRVENGFTLRSVTDDGRPAHVDVSRDGDFTQLRIGDADRYVHGRHTYVIRYTQLHAAHPFDKGDDEFYWDVNGDGWGQGFGAVSTTVHLRDGLASRLTGRTACYPPPGGGECALQRTSDGFTAKTDAVGPYSTLTIAIGFRPHTFTPGPTPDDSWVVAVAPWVLAGLVAAIAVAIVLLRLVFWRDAPGAIIVPRYEPPEDIGVMSAAMLLHRDAAALPAVLVQFAVTGAARLVEDPDAEHDERYRLDLVDPDRLTQTDDRAALEKVFGGTQKHKRLVLDRSDRKLGDRLRTLQQQAHGALRARRLVVGRKSPLTTLMRWVAFLCMAGAVAIFLWADDRDVVGPEWVWLVLAVLVGAPITIAFAGMPERLSAKGSAIRDQLLGLRDYLELAEADRLRVLQSPQGAERTRIDPADDAAVVDLYERLLPWAMVWGVEGRWAKVLGEHYATTPSAAPSNLDLTGPALLVGLAAFSHSMQPSGFAATPTVSSSSSWSGSGSSSSFGGSFGGGFSGGGGGGGGGGGW</sequence>
<organism evidence="5 6">
    <name type="scientific">Pseudolysinimonas kribbensis</name>
    <dbReference type="NCBI Taxonomy" id="433641"/>
    <lineage>
        <taxon>Bacteria</taxon>
        <taxon>Bacillati</taxon>
        <taxon>Actinomycetota</taxon>
        <taxon>Actinomycetes</taxon>
        <taxon>Micrococcales</taxon>
        <taxon>Microbacteriaceae</taxon>
        <taxon>Pseudolysinimonas</taxon>
    </lineage>
</organism>
<feature type="domain" description="Predicted membrane protein YciQ-like C-terminal" evidence="4">
    <location>
        <begin position="283"/>
        <end position="531"/>
    </location>
</feature>
<keyword evidence="6" id="KW-1185">Reference proteome</keyword>
<dbReference type="InterPro" id="IPR048389">
    <property type="entry name" value="YciQ-like_C"/>
</dbReference>
<evidence type="ECO:0000259" key="3">
    <source>
        <dbReference type="Pfam" id="PF09972"/>
    </source>
</evidence>
<feature type="transmembrane region" description="Helical" evidence="1">
    <location>
        <begin position="245"/>
        <end position="268"/>
    </location>
</feature>
<protein>
    <recommendedName>
        <fullName evidence="7">DUF2207 domain-containing protein</fullName>
    </recommendedName>
</protein>
<dbReference type="Proteomes" id="UP001157034">
    <property type="component" value="Unassembled WGS sequence"/>
</dbReference>
<keyword evidence="1" id="KW-0472">Membrane</keyword>
<comment type="caution">
    <text evidence="5">The sequence shown here is derived from an EMBL/GenBank/DDBJ whole genome shotgun (WGS) entry which is preliminary data.</text>
</comment>
<evidence type="ECO:0000313" key="5">
    <source>
        <dbReference type="EMBL" id="GMA93510.1"/>
    </source>
</evidence>
<name>A0ABQ6JYW8_9MICO</name>
<feature type="transmembrane region" description="Helical" evidence="1">
    <location>
        <begin position="403"/>
        <end position="423"/>
    </location>
</feature>
<feature type="chain" id="PRO_5045513367" description="DUF2207 domain-containing protein" evidence="2">
    <location>
        <begin position="36"/>
        <end position="611"/>
    </location>
</feature>
<evidence type="ECO:0000256" key="1">
    <source>
        <dbReference type="SAM" id="Phobius"/>
    </source>
</evidence>
<reference evidence="6" key="1">
    <citation type="journal article" date="2019" name="Int. J. Syst. Evol. Microbiol.">
        <title>The Global Catalogue of Microorganisms (GCM) 10K type strain sequencing project: providing services to taxonomists for standard genome sequencing and annotation.</title>
        <authorList>
            <consortium name="The Broad Institute Genomics Platform"/>
            <consortium name="The Broad Institute Genome Sequencing Center for Infectious Disease"/>
            <person name="Wu L."/>
            <person name="Ma J."/>
        </authorList>
    </citation>
    <scope>NUCLEOTIDE SEQUENCE [LARGE SCALE GENOMIC DNA]</scope>
    <source>
        <strain evidence="6">NBRC 108894</strain>
    </source>
</reference>
<dbReference type="Pfam" id="PF20990">
    <property type="entry name" value="DUF2207_C"/>
    <property type="match status" value="1"/>
</dbReference>
<evidence type="ECO:0008006" key="7">
    <source>
        <dbReference type="Google" id="ProtNLM"/>
    </source>
</evidence>
<dbReference type="RefSeq" id="WP_284252344.1">
    <property type="nucleotide sequence ID" value="NZ_BAAAQO010000003.1"/>
</dbReference>
<evidence type="ECO:0000259" key="4">
    <source>
        <dbReference type="Pfam" id="PF20990"/>
    </source>
</evidence>
<dbReference type="InterPro" id="IPR018702">
    <property type="entry name" value="DUF2207"/>
</dbReference>
<keyword evidence="1" id="KW-1133">Transmembrane helix</keyword>
<feature type="signal peptide" evidence="2">
    <location>
        <begin position="1"/>
        <end position="35"/>
    </location>
</feature>
<keyword evidence="1" id="KW-0812">Transmembrane</keyword>
<evidence type="ECO:0000313" key="6">
    <source>
        <dbReference type="Proteomes" id="UP001157034"/>
    </source>
</evidence>
<dbReference type="Pfam" id="PF09972">
    <property type="entry name" value="DUF2207"/>
    <property type="match status" value="1"/>
</dbReference>
<evidence type="ECO:0000256" key="2">
    <source>
        <dbReference type="SAM" id="SignalP"/>
    </source>
</evidence>
<keyword evidence="2" id="KW-0732">Signal</keyword>
<gene>
    <name evidence="5" type="ORF">GCM10025881_03340</name>
</gene>
<proteinExistence type="predicted"/>